<name>A0AAV3SDV8_HALDO</name>
<sequence length="158" mass="18056">MNADQAGAILKQMFTDQDMDEFEEGMESEELTNSIKDNTETEELSKTMTESTIVFDEEAGEMKLKEVAADKEEELSEDTEDTEIEELRKVYENYESAGSAWEKAADKARGELMAALKEEKADVDDEIDDLRSYSSDDEKTELKQERRSLNSEIEELAR</sequence>
<evidence type="ECO:0000256" key="1">
    <source>
        <dbReference type="SAM" id="MobiDB-lite"/>
    </source>
</evidence>
<dbReference type="EMBL" id="BAAADN010000012">
    <property type="protein sequence ID" value="GAA0453947.1"/>
    <property type="molecule type" value="Genomic_DNA"/>
</dbReference>
<gene>
    <name evidence="2" type="ORF">GCM10008985_07140</name>
    <name evidence="3" type="ORF">MUK72_09190</name>
</gene>
<dbReference type="GeneID" id="71762020"/>
<dbReference type="EMBL" id="CP095005">
    <property type="protein sequence ID" value="UOO94144.1"/>
    <property type="molecule type" value="Genomic_DNA"/>
</dbReference>
<keyword evidence="4" id="KW-1185">Reference proteome</keyword>
<reference evidence="2" key="1">
    <citation type="journal article" date="2014" name="Int. J. Syst. Evol. Microbiol.">
        <title>Complete genome sequence of Corynebacterium casei LMG S-19264T (=DSM 44701T), isolated from a smear-ripened cheese.</title>
        <authorList>
            <consortium name="US DOE Joint Genome Institute (JGI-PGF)"/>
            <person name="Walter F."/>
            <person name="Albersmeier A."/>
            <person name="Kalinowski J."/>
            <person name="Ruckert C."/>
        </authorList>
    </citation>
    <scope>NUCLEOTIDE SEQUENCE</scope>
    <source>
        <strain evidence="2">JCM 12289</strain>
    </source>
</reference>
<feature type="compositionally biased region" description="Basic and acidic residues" evidence="1">
    <location>
        <begin position="129"/>
        <end position="158"/>
    </location>
</feature>
<dbReference type="RefSeq" id="WP_244699301.1">
    <property type="nucleotide sequence ID" value="NZ_BAAADN010000012.1"/>
</dbReference>
<accession>A0AAV3SDV8</accession>
<evidence type="ECO:0000313" key="4">
    <source>
        <dbReference type="Proteomes" id="UP000830542"/>
    </source>
</evidence>
<proteinExistence type="predicted"/>
<reference evidence="3" key="2">
    <citation type="submission" date="2022-04" db="EMBL/GenBank/DDBJ databases">
        <title>Sequencing and genomic assembly of Halococcus dombrowskii.</title>
        <authorList>
            <person name="Lim S.W."/>
            <person name="MacLea K.S."/>
        </authorList>
    </citation>
    <scope>NUCLEOTIDE SEQUENCE</scope>
    <source>
        <strain evidence="3">H4</strain>
    </source>
</reference>
<dbReference type="AlphaFoldDB" id="A0AAV3SDV8"/>
<organism evidence="2 5">
    <name type="scientific">Halococcus dombrowskii</name>
    <dbReference type="NCBI Taxonomy" id="179637"/>
    <lineage>
        <taxon>Archaea</taxon>
        <taxon>Methanobacteriati</taxon>
        <taxon>Methanobacteriota</taxon>
        <taxon>Stenosarchaea group</taxon>
        <taxon>Halobacteria</taxon>
        <taxon>Halobacteriales</taxon>
        <taxon>Halococcaceae</taxon>
        <taxon>Halococcus</taxon>
    </lineage>
</organism>
<feature type="region of interest" description="Disordered" evidence="1">
    <location>
        <begin position="23"/>
        <end position="48"/>
    </location>
</feature>
<dbReference type="Proteomes" id="UP001500962">
    <property type="component" value="Unassembled WGS sequence"/>
</dbReference>
<protein>
    <submittedName>
        <fullName evidence="2">Uncharacterized protein</fullName>
    </submittedName>
</protein>
<evidence type="ECO:0000313" key="5">
    <source>
        <dbReference type="Proteomes" id="UP001500962"/>
    </source>
</evidence>
<evidence type="ECO:0000313" key="3">
    <source>
        <dbReference type="EMBL" id="UOO94144.1"/>
    </source>
</evidence>
<dbReference type="KEGG" id="hdo:MUK72_09190"/>
<feature type="region of interest" description="Disordered" evidence="1">
    <location>
        <begin position="127"/>
        <end position="158"/>
    </location>
</feature>
<reference evidence="2" key="3">
    <citation type="submission" date="2023-12" db="EMBL/GenBank/DDBJ databases">
        <authorList>
            <person name="Sun Q."/>
            <person name="Inoue M."/>
        </authorList>
    </citation>
    <scope>NUCLEOTIDE SEQUENCE</scope>
    <source>
        <strain evidence="2">JCM 12289</strain>
    </source>
</reference>
<evidence type="ECO:0000313" key="2">
    <source>
        <dbReference type="EMBL" id="GAA0453947.1"/>
    </source>
</evidence>
<dbReference type="Proteomes" id="UP000830542">
    <property type="component" value="Chromosome"/>
</dbReference>